<dbReference type="AlphaFoldDB" id="L0AZI5"/>
<protein>
    <submittedName>
        <fullName evidence="3">Uncharacterized protein</fullName>
    </submittedName>
</protein>
<dbReference type="OrthoDB" id="361062at2759"/>
<feature type="compositionally biased region" description="Polar residues" evidence="1">
    <location>
        <begin position="353"/>
        <end position="362"/>
    </location>
</feature>
<keyword evidence="2" id="KW-0472">Membrane</keyword>
<keyword evidence="4" id="KW-1185">Reference proteome</keyword>
<dbReference type="Proteomes" id="UP000031512">
    <property type="component" value="Chromosome 3"/>
</dbReference>
<evidence type="ECO:0000313" key="3">
    <source>
        <dbReference type="EMBL" id="AFZ80970.1"/>
    </source>
</evidence>
<keyword evidence="2" id="KW-1133">Transmembrane helix</keyword>
<sequence>MTALFPPQVAIQLSQNQKVNRDGTVTYGEPSTGTGKIVTISVKKSFYPPDQGSTANLCRYTHTLYPGGTKVFKLAQVLDDDNKPISLITGGTPNVTSVSAYYWKDKPGETLLIEVVTIDYLGIITYYSKSSDRESWTKIYETRSPLTPEELETKLDDLVCQHYESVTLDLSSKNSKNLTDGISNYDNDSNNNTYCCAYHNGQGKITVNKGSVSCTEHFNDPSPTHPSSAPFFKHDITSGRTSKVAAIKYYPNSSGPRRRINIPDLADFQKGSLTLYVFHCTGEAPILIYVKGGPQEVDKKWFKKPNSSNGKYEDWTKVESLSIRPDELNGNIQCDQYKELVKELECKNHKDCPSSQHTSTAPESDPPTSPISPAALSEGTPDEAQAATETDASASDVSEAKPVITTATTGGVFAGYIVFGVFGGSGAAGLAGWKLYKNFKGDPWVRQI</sequence>
<dbReference type="RefSeq" id="XP_004830636.1">
    <property type="nucleotide sequence ID" value="XM_004830579.1"/>
</dbReference>
<dbReference type="VEuPathDB" id="PiroplasmaDB:BEWA_003780"/>
<evidence type="ECO:0000256" key="1">
    <source>
        <dbReference type="SAM" id="MobiDB-lite"/>
    </source>
</evidence>
<name>L0AZI5_THEEQ</name>
<evidence type="ECO:0000256" key="2">
    <source>
        <dbReference type="SAM" id="Phobius"/>
    </source>
</evidence>
<reference evidence="3 4" key="1">
    <citation type="journal article" date="2012" name="BMC Genomics">
        <title>Comparative genomic analysis and phylogenetic position of Theileria equi.</title>
        <authorList>
            <person name="Kappmeyer L.S."/>
            <person name="Thiagarajan M."/>
            <person name="Herndon D.R."/>
            <person name="Ramsay J.D."/>
            <person name="Caler E."/>
            <person name="Djikeng A."/>
            <person name="Gillespie J.J."/>
            <person name="Lau A.O."/>
            <person name="Roalson E.H."/>
            <person name="Silva J.C."/>
            <person name="Silva M.G."/>
            <person name="Suarez C.E."/>
            <person name="Ueti M.W."/>
            <person name="Nene V.M."/>
            <person name="Mealey R.H."/>
            <person name="Knowles D.P."/>
            <person name="Brayton K.A."/>
        </authorList>
    </citation>
    <scope>NUCLEOTIDE SEQUENCE [LARGE SCALE GENOMIC DNA]</scope>
    <source>
        <strain evidence="3 4">WA</strain>
    </source>
</reference>
<feature type="region of interest" description="Disordered" evidence="1">
    <location>
        <begin position="349"/>
        <end position="399"/>
    </location>
</feature>
<dbReference type="KEGG" id="beq:BEWA_003780"/>
<organism evidence="3 4">
    <name type="scientific">Theileria equi strain WA</name>
    <dbReference type="NCBI Taxonomy" id="1537102"/>
    <lineage>
        <taxon>Eukaryota</taxon>
        <taxon>Sar</taxon>
        <taxon>Alveolata</taxon>
        <taxon>Apicomplexa</taxon>
        <taxon>Aconoidasida</taxon>
        <taxon>Piroplasmida</taxon>
        <taxon>Theileriidae</taxon>
        <taxon>Theileria</taxon>
    </lineage>
</organism>
<feature type="transmembrane region" description="Helical" evidence="2">
    <location>
        <begin position="413"/>
        <end position="436"/>
    </location>
</feature>
<dbReference type="EMBL" id="CP001670">
    <property type="protein sequence ID" value="AFZ80970.1"/>
    <property type="molecule type" value="Genomic_DNA"/>
</dbReference>
<keyword evidence="2" id="KW-0812">Transmembrane</keyword>
<gene>
    <name evidence="3" type="ORF">BEWA_003780</name>
</gene>
<feature type="compositionally biased region" description="Polar residues" evidence="1">
    <location>
        <begin position="387"/>
        <end position="396"/>
    </location>
</feature>
<proteinExistence type="predicted"/>
<evidence type="ECO:0000313" key="4">
    <source>
        <dbReference type="Proteomes" id="UP000031512"/>
    </source>
</evidence>
<dbReference type="GeneID" id="15806299"/>
<accession>L0AZI5</accession>